<evidence type="ECO:0000256" key="13">
    <source>
        <dbReference type="ARBA" id="ARBA00023034"/>
    </source>
</evidence>
<dbReference type="EC" id="4.3.1.4" evidence="7"/>
<dbReference type="InterPro" id="IPR037070">
    <property type="entry name" value="Formiminotransferase_C_sf"/>
</dbReference>
<dbReference type="PANTHER" id="PTHR12234">
    <property type="entry name" value="FORMIMINOTRANSFERASE-CYCLODEAMINASE"/>
    <property type="match status" value="1"/>
</dbReference>
<keyword evidence="9" id="KW-0963">Cytoplasm</keyword>
<dbReference type="InterPro" id="IPR013802">
    <property type="entry name" value="Formiminotransferase_C"/>
</dbReference>
<keyword evidence="16" id="KW-0511">Multifunctional enzyme</keyword>
<evidence type="ECO:0000256" key="1">
    <source>
        <dbReference type="ARBA" id="ARBA00004114"/>
    </source>
</evidence>
<dbReference type="SUPFAM" id="SSF101262">
    <property type="entry name" value="Methenyltetrahydrofolate cyclohydrolase-like"/>
    <property type="match status" value="1"/>
</dbReference>
<evidence type="ECO:0000256" key="10">
    <source>
        <dbReference type="ARBA" id="ARBA00022679"/>
    </source>
</evidence>
<evidence type="ECO:0000259" key="22">
    <source>
        <dbReference type="SMART" id="SM01222"/>
    </source>
</evidence>
<evidence type="ECO:0000259" key="21">
    <source>
        <dbReference type="SMART" id="SM01221"/>
    </source>
</evidence>
<dbReference type="InterPro" id="IPR022384">
    <property type="entry name" value="FormiminoTrfase_cat_dom_sf"/>
</dbReference>
<dbReference type="KEGG" id="nja:NSJP_0797"/>
<keyword evidence="15 23" id="KW-0456">Lyase</keyword>
<keyword evidence="13" id="KW-0333">Golgi apparatus</keyword>
<gene>
    <name evidence="23" type="ORF">NSJP_0797</name>
</gene>
<dbReference type="STRING" id="1325564.NSJP_0797"/>
<evidence type="ECO:0000256" key="7">
    <source>
        <dbReference type="ARBA" id="ARBA00012998"/>
    </source>
</evidence>
<dbReference type="Pfam" id="PF04961">
    <property type="entry name" value="FTCD_C"/>
    <property type="match status" value="1"/>
</dbReference>
<keyword evidence="24" id="KW-1185">Reference proteome</keyword>
<dbReference type="InterPro" id="IPR051623">
    <property type="entry name" value="FTCD"/>
</dbReference>
<comment type="subcellular location">
    <subcellularLocation>
        <location evidence="1">Cytoplasm</location>
        <location evidence="1">Cytoskeleton</location>
        <location evidence="1">Microtubule organizing center</location>
        <location evidence="1">Centrosome</location>
        <location evidence="1">Centriole</location>
    </subcellularLocation>
    <subcellularLocation>
        <location evidence="2">Golgi apparatus</location>
    </subcellularLocation>
</comment>
<dbReference type="Gene3D" id="1.20.120.680">
    <property type="entry name" value="Formiminotetrahydrofolate cyclodeaminase monomer, up-and-down helical bundle"/>
    <property type="match status" value="1"/>
</dbReference>
<evidence type="ECO:0000256" key="14">
    <source>
        <dbReference type="ARBA" id="ARBA00023212"/>
    </source>
</evidence>
<dbReference type="GO" id="GO:0030409">
    <property type="term" value="F:glutamate formimidoyltransferase activity"/>
    <property type="evidence" value="ECO:0007669"/>
    <property type="project" value="UniProtKB-EC"/>
</dbReference>
<protein>
    <recommendedName>
        <fullName evidence="8">Formimidoyltransferase-cyclodeaminase</fullName>
        <ecNumber evidence="6">2.1.2.5</ecNumber>
        <ecNumber evidence="7">4.3.1.4</ecNumber>
    </recommendedName>
    <alternativeName>
        <fullName evidence="19">Formiminotransferase-cyclodeaminase</fullName>
    </alternativeName>
</protein>
<name>A0A1W1I278_9BACT</name>
<evidence type="ECO:0000256" key="15">
    <source>
        <dbReference type="ARBA" id="ARBA00023239"/>
    </source>
</evidence>
<comment type="similarity">
    <text evidence="4">In the N-terminal section; belongs to the formiminotransferase family.</text>
</comment>
<dbReference type="UniPathway" id="UPA00379">
    <property type="reaction ID" value="UER00555"/>
</dbReference>
<evidence type="ECO:0000256" key="3">
    <source>
        <dbReference type="ARBA" id="ARBA00005082"/>
    </source>
</evidence>
<dbReference type="Gene3D" id="3.30.70.670">
    <property type="entry name" value="Formiminotransferase, C-terminal subdomain"/>
    <property type="match status" value="1"/>
</dbReference>
<dbReference type="SMART" id="SM01221">
    <property type="entry name" value="FTCD"/>
    <property type="match status" value="1"/>
</dbReference>
<evidence type="ECO:0000256" key="12">
    <source>
        <dbReference type="ARBA" id="ARBA00022954"/>
    </source>
</evidence>
<dbReference type="RefSeq" id="WP_080885573.1">
    <property type="nucleotide sequence ID" value="NZ_LT828648.1"/>
</dbReference>
<evidence type="ECO:0000256" key="19">
    <source>
        <dbReference type="ARBA" id="ARBA00030029"/>
    </source>
</evidence>
<dbReference type="EMBL" id="LT828648">
    <property type="protein sequence ID" value="SLM46969.1"/>
    <property type="molecule type" value="Genomic_DNA"/>
</dbReference>
<keyword evidence="10 23" id="KW-0808">Transferase</keyword>
<evidence type="ECO:0000313" key="23">
    <source>
        <dbReference type="EMBL" id="SLM46969.1"/>
    </source>
</evidence>
<evidence type="ECO:0000256" key="6">
    <source>
        <dbReference type="ARBA" id="ARBA00012252"/>
    </source>
</evidence>
<dbReference type="GO" id="GO:0030412">
    <property type="term" value="F:formimidoyltetrahydrofolate cyclodeaminase activity"/>
    <property type="evidence" value="ECO:0007669"/>
    <property type="project" value="UniProtKB-EC"/>
</dbReference>
<dbReference type="EC" id="2.1.2.5" evidence="6"/>
<dbReference type="InterPro" id="IPR012886">
    <property type="entry name" value="Formiminotransferase_N"/>
</dbReference>
<evidence type="ECO:0000256" key="16">
    <source>
        <dbReference type="ARBA" id="ARBA00023268"/>
    </source>
</evidence>
<evidence type="ECO:0000256" key="9">
    <source>
        <dbReference type="ARBA" id="ARBA00022490"/>
    </source>
</evidence>
<keyword evidence="14" id="KW-0206">Cytoskeleton</keyword>
<keyword evidence="12" id="KW-0290">Folate-binding</keyword>
<comment type="similarity">
    <text evidence="5">In the C-terminal section; belongs to the cyclodeaminase/cyclohydrolase family.</text>
</comment>
<comment type="subunit">
    <text evidence="18">Homooctamer, including four polyglutamate binding sites. The subunits are arranged as a tetramer of dimers, and form a planar ring-shaped structure.</text>
</comment>
<feature type="domain" description="Formiminotransferase N-terminal subdomain" evidence="22">
    <location>
        <begin position="3"/>
        <end position="181"/>
    </location>
</feature>
<dbReference type="SUPFAM" id="SSF55116">
    <property type="entry name" value="Formiminotransferase domain of formiminotransferase-cyclodeaminase"/>
    <property type="match status" value="2"/>
</dbReference>
<evidence type="ECO:0000256" key="11">
    <source>
        <dbReference type="ARBA" id="ARBA00022808"/>
    </source>
</evidence>
<organism evidence="23 24">
    <name type="scientific">Nitrospira japonica</name>
    <dbReference type="NCBI Taxonomy" id="1325564"/>
    <lineage>
        <taxon>Bacteria</taxon>
        <taxon>Pseudomonadati</taxon>
        <taxon>Nitrospirota</taxon>
        <taxon>Nitrospiria</taxon>
        <taxon>Nitrospirales</taxon>
        <taxon>Nitrospiraceae</taxon>
        <taxon>Nitrospira</taxon>
    </lineage>
</organism>
<evidence type="ECO:0000256" key="18">
    <source>
        <dbReference type="ARBA" id="ARBA00025915"/>
    </source>
</evidence>
<dbReference type="InterPro" id="IPR037064">
    <property type="entry name" value="Formiminotransferase_N_sf"/>
</dbReference>
<keyword evidence="11" id="KW-0369">Histidine metabolism</keyword>
<comment type="pathway">
    <text evidence="3">Amino-acid degradation; L-histidine degradation into L-glutamate; L-glutamate from N-formimidoyl-L-glutamate (transferase route): step 1/1.</text>
</comment>
<dbReference type="GO" id="GO:0005814">
    <property type="term" value="C:centriole"/>
    <property type="evidence" value="ECO:0007669"/>
    <property type="project" value="UniProtKB-SubCell"/>
</dbReference>
<evidence type="ECO:0000256" key="4">
    <source>
        <dbReference type="ARBA" id="ARBA00008297"/>
    </source>
</evidence>
<reference evidence="23 24" key="1">
    <citation type="submission" date="2017-03" db="EMBL/GenBank/DDBJ databases">
        <authorList>
            <person name="Afonso C.L."/>
            <person name="Miller P.J."/>
            <person name="Scott M.A."/>
            <person name="Spackman E."/>
            <person name="Goraichik I."/>
            <person name="Dimitrov K.M."/>
            <person name="Suarez D.L."/>
            <person name="Swayne D.E."/>
        </authorList>
    </citation>
    <scope>NUCLEOTIDE SEQUENCE [LARGE SCALE GENOMIC DNA]</scope>
    <source>
        <strain evidence="23">Genome sequencing of Nitrospira japonica strain NJ11</strain>
    </source>
</reference>
<evidence type="ECO:0000256" key="20">
    <source>
        <dbReference type="SAM" id="MobiDB-lite"/>
    </source>
</evidence>
<dbReference type="AlphaFoldDB" id="A0A1W1I278"/>
<feature type="compositionally biased region" description="Basic and acidic residues" evidence="20">
    <location>
        <begin position="511"/>
        <end position="523"/>
    </location>
</feature>
<evidence type="ECO:0000256" key="2">
    <source>
        <dbReference type="ARBA" id="ARBA00004555"/>
    </source>
</evidence>
<comment type="function">
    <text evidence="17">Folate-dependent enzyme, that displays both transferase and deaminase activity. Serves to channel one-carbon units from formiminoglutamate to the folate pool.</text>
</comment>
<dbReference type="SMART" id="SM01222">
    <property type="entry name" value="FTCD_N"/>
    <property type="match status" value="1"/>
</dbReference>
<evidence type="ECO:0000313" key="24">
    <source>
        <dbReference type="Proteomes" id="UP000192042"/>
    </source>
</evidence>
<dbReference type="NCBIfam" id="TIGR02024">
    <property type="entry name" value="FtcD"/>
    <property type="match status" value="1"/>
</dbReference>
<feature type="region of interest" description="Disordered" evidence="20">
    <location>
        <begin position="511"/>
        <end position="557"/>
    </location>
</feature>
<dbReference type="Gene3D" id="3.30.990.10">
    <property type="entry name" value="Formiminotransferase, N-terminal subdomain"/>
    <property type="match status" value="1"/>
</dbReference>
<dbReference type="Pfam" id="PF07837">
    <property type="entry name" value="FTCD_N"/>
    <property type="match status" value="1"/>
</dbReference>
<dbReference type="Proteomes" id="UP000192042">
    <property type="component" value="Chromosome I"/>
</dbReference>
<evidence type="ECO:0000256" key="8">
    <source>
        <dbReference type="ARBA" id="ARBA00017787"/>
    </source>
</evidence>
<dbReference type="GO" id="GO:0019557">
    <property type="term" value="P:L-histidine catabolic process to glutamate and formate"/>
    <property type="evidence" value="ECO:0007669"/>
    <property type="project" value="UniProtKB-UniPathway"/>
</dbReference>
<evidence type="ECO:0000256" key="17">
    <source>
        <dbReference type="ARBA" id="ARBA00025506"/>
    </source>
</evidence>
<dbReference type="InterPro" id="IPR004227">
    <property type="entry name" value="Formiminotransferase_cat"/>
</dbReference>
<feature type="domain" description="Formiminotransferase C-terminal subdomain" evidence="21">
    <location>
        <begin position="182"/>
        <end position="296"/>
    </location>
</feature>
<accession>A0A1W1I278</accession>
<dbReference type="InterPro" id="IPR007044">
    <property type="entry name" value="Cyclodeamin/CycHdrlase"/>
</dbReference>
<dbReference type="PANTHER" id="PTHR12234:SF1">
    <property type="entry name" value="FORMIMINOTRANSFERASE N-TERMINAL SUBDOMAIN-CONTAINING PROTEIN"/>
    <property type="match status" value="1"/>
</dbReference>
<sequence>MDHLVTCVPNFSEGRNRTTVHALIRAVQSVPGVMLLDWTMDPDHHRSVLTFVGEPDAAADAAFRAIRVATRLIDIRKHRGVHPRIGATDVVPFVPAKGVTAHDCVRLARRLGERVGRQLEIPVFLYEQAAAGPDRAPLESVRRGGLEGLARRMRSDRRWRPDFGPATLHRTAGAVVIGARPPLIAFNVNLQSGDLEVSRSIARTIRESNGGMSHVKAIGVELSSRGMVQVAMNLTDYRVTPVHAVFEAVQALASLHGVAVADSEIVGLVPQAALVDAAADALRLESFDRSLILEKKIESALEASQGSVTIARHQPARDLRALSVGQLLDAIAAATPSPAGASVSALVASCAVSLGIMGARLSRRRGETARLASIAERLGRLAQADGVAYGEYLEASRLPASDSRRPARLAQALHRATQIPLQIAELTGRAGKWLYIGRQHVKQRVQADSTVGIILCLAAAEASLHIAGENIKHQINRMFIGQIEAAMRRTAICLEELRRLCYTPPPDRSVIKEKSAQARPEKAQKRREWKSRSSITTLKRPSRSPRRSSQVKGFSGN</sequence>
<evidence type="ECO:0000256" key="5">
    <source>
        <dbReference type="ARBA" id="ARBA00010825"/>
    </source>
</evidence>
<proteinExistence type="inferred from homology"/>
<dbReference type="GO" id="GO:0005542">
    <property type="term" value="F:folic acid binding"/>
    <property type="evidence" value="ECO:0007669"/>
    <property type="project" value="UniProtKB-KW"/>
</dbReference>
<dbReference type="OrthoDB" id="9773217at2"/>
<dbReference type="GO" id="GO:0019556">
    <property type="term" value="P:L-histidine catabolic process to glutamate and formamide"/>
    <property type="evidence" value="ECO:0007669"/>
    <property type="project" value="UniProtKB-UniPathway"/>
</dbReference>
<dbReference type="Pfam" id="PF02971">
    <property type="entry name" value="FTCD"/>
    <property type="match status" value="1"/>
</dbReference>
<dbReference type="InterPro" id="IPR036178">
    <property type="entry name" value="Formintransfe-cycloase-like_sf"/>
</dbReference>